<feature type="region of interest" description="Disordered" evidence="1">
    <location>
        <begin position="1"/>
        <end position="37"/>
    </location>
</feature>
<gene>
    <name evidence="2" type="ORF">CXG81DRAFT_18622</name>
</gene>
<evidence type="ECO:0000256" key="1">
    <source>
        <dbReference type="SAM" id="MobiDB-lite"/>
    </source>
</evidence>
<accession>A0A4P9X8L8</accession>
<sequence length="305" mass="30435">MAGPTATTLSLSTTASAPAAAKPATRRLGGYPGFRQADDDGFAEVSLLMTTPAATGALLPSPPLSADARADTPPAFPGPPPAATAAGPEVTRFTITTATSALDTPPPPPPFEAEADAAALGEADDRRPATTSCRRLAGARPSWAVPEPAAAPLPRRNPPAARPSTRQLSMQTRRTFWAVLNGMSAGPSADARAAWLSASTAAPSADAAAADAAADEALARATAWAKGGMAAAAAAAPASASAGGGSTGFTRYRRWLRRETEDGTSGAAGGAAWPWTPSGAAMVTAATPSGLPVPAPPIEIELRTL</sequence>
<proteinExistence type="predicted"/>
<feature type="compositionally biased region" description="Pro residues" evidence="1">
    <location>
        <begin position="149"/>
        <end position="161"/>
    </location>
</feature>
<name>A0A4P9X8L8_9FUNG</name>
<dbReference type="EMBL" id="ML014166">
    <property type="protein sequence ID" value="RKP01626.1"/>
    <property type="molecule type" value="Genomic_DNA"/>
</dbReference>
<protein>
    <submittedName>
        <fullName evidence="2">Uncharacterized protein</fullName>
    </submittedName>
</protein>
<reference evidence="3" key="1">
    <citation type="journal article" date="2018" name="Nat. Microbiol.">
        <title>Leveraging single-cell genomics to expand the fungal tree of life.</title>
        <authorList>
            <person name="Ahrendt S.R."/>
            <person name="Quandt C.A."/>
            <person name="Ciobanu D."/>
            <person name="Clum A."/>
            <person name="Salamov A."/>
            <person name="Andreopoulos B."/>
            <person name="Cheng J.F."/>
            <person name="Woyke T."/>
            <person name="Pelin A."/>
            <person name="Henrissat B."/>
            <person name="Reynolds N.K."/>
            <person name="Benny G.L."/>
            <person name="Smith M.E."/>
            <person name="James T.Y."/>
            <person name="Grigoriev I.V."/>
        </authorList>
    </citation>
    <scope>NUCLEOTIDE SEQUENCE [LARGE SCALE GENOMIC DNA]</scope>
    <source>
        <strain evidence="3">ATCC 52028</strain>
    </source>
</reference>
<feature type="region of interest" description="Disordered" evidence="1">
    <location>
        <begin position="140"/>
        <end position="169"/>
    </location>
</feature>
<organism evidence="2 3">
    <name type="scientific">Caulochytrium protostelioides</name>
    <dbReference type="NCBI Taxonomy" id="1555241"/>
    <lineage>
        <taxon>Eukaryota</taxon>
        <taxon>Fungi</taxon>
        <taxon>Fungi incertae sedis</taxon>
        <taxon>Chytridiomycota</taxon>
        <taxon>Chytridiomycota incertae sedis</taxon>
        <taxon>Chytridiomycetes</taxon>
        <taxon>Caulochytriales</taxon>
        <taxon>Caulochytriaceae</taxon>
        <taxon>Caulochytrium</taxon>
    </lineage>
</organism>
<feature type="compositionally biased region" description="Low complexity" evidence="1">
    <location>
        <begin position="1"/>
        <end position="23"/>
    </location>
</feature>
<evidence type="ECO:0000313" key="3">
    <source>
        <dbReference type="Proteomes" id="UP000274922"/>
    </source>
</evidence>
<dbReference type="Proteomes" id="UP000274922">
    <property type="component" value="Unassembled WGS sequence"/>
</dbReference>
<feature type="region of interest" description="Disordered" evidence="1">
    <location>
        <begin position="55"/>
        <end position="88"/>
    </location>
</feature>
<evidence type="ECO:0000313" key="2">
    <source>
        <dbReference type="EMBL" id="RKP01626.1"/>
    </source>
</evidence>
<dbReference type="AlphaFoldDB" id="A0A4P9X8L8"/>
<keyword evidence="3" id="KW-1185">Reference proteome</keyword>